<dbReference type="InterPro" id="IPR000727">
    <property type="entry name" value="T_SNARE_dom"/>
</dbReference>
<comment type="subcellular location">
    <subcellularLocation>
        <location evidence="1">Cell inner membrane</location>
        <topology evidence="1">Multi-pass membrane protein</topology>
    </subcellularLocation>
</comment>
<dbReference type="PANTHER" id="PTHR32089:SF112">
    <property type="entry name" value="LYSOZYME-LIKE PROTEIN-RELATED"/>
    <property type="match status" value="1"/>
</dbReference>
<evidence type="ECO:0000313" key="11">
    <source>
        <dbReference type="Proteomes" id="UP001597295"/>
    </source>
</evidence>
<dbReference type="SUPFAM" id="SSF58104">
    <property type="entry name" value="Methyl-accepting chemotaxis protein (MCP) signaling domain"/>
    <property type="match status" value="1"/>
</dbReference>
<keyword evidence="6" id="KW-1133">Transmembrane helix</keyword>
<evidence type="ECO:0000259" key="7">
    <source>
        <dbReference type="PROSITE" id="PS50111"/>
    </source>
</evidence>
<dbReference type="PROSITE" id="PS50192">
    <property type="entry name" value="T_SNARE"/>
    <property type="match status" value="1"/>
</dbReference>
<dbReference type="Pfam" id="PF00015">
    <property type="entry name" value="MCPsignal"/>
    <property type="match status" value="1"/>
</dbReference>
<evidence type="ECO:0000256" key="2">
    <source>
        <dbReference type="ARBA" id="ARBA00022519"/>
    </source>
</evidence>
<dbReference type="PANTHER" id="PTHR32089">
    <property type="entry name" value="METHYL-ACCEPTING CHEMOTAXIS PROTEIN MCPB"/>
    <property type="match status" value="1"/>
</dbReference>
<proteinExistence type="inferred from homology"/>
<evidence type="ECO:0000256" key="1">
    <source>
        <dbReference type="ARBA" id="ARBA00004429"/>
    </source>
</evidence>
<evidence type="ECO:0000256" key="5">
    <source>
        <dbReference type="PROSITE-ProRule" id="PRU00284"/>
    </source>
</evidence>
<evidence type="ECO:0000313" key="10">
    <source>
        <dbReference type="EMBL" id="MFD2262913.1"/>
    </source>
</evidence>
<dbReference type="SMART" id="SM00304">
    <property type="entry name" value="HAMP"/>
    <property type="match status" value="1"/>
</dbReference>
<keyword evidence="11" id="KW-1185">Reference proteome</keyword>
<dbReference type="EMBL" id="JBHUIP010000006">
    <property type="protein sequence ID" value="MFD2262913.1"/>
    <property type="molecule type" value="Genomic_DNA"/>
</dbReference>
<dbReference type="PRINTS" id="PR00260">
    <property type="entry name" value="CHEMTRNSDUCR"/>
</dbReference>
<feature type="transmembrane region" description="Helical" evidence="6">
    <location>
        <begin position="187"/>
        <end position="207"/>
    </location>
</feature>
<feature type="domain" description="Methyl-accepting transducer" evidence="7">
    <location>
        <begin position="303"/>
        <end position="525"/>
    </location>
</feature>
<reference evidence="11" key="1">
    <citation type="journal article" date="2019" name="Int. J. Syst. Evol. Microbiol.">
        <title>The Global Catalogue of Microorganisms (GCM) 10K type strain sequencing project: providing services to taxonomists for standard genome sequencing and annotation.</title>
        <authorList>
            <consortium name="The Broad Institute Genomics Platform"/>
            <consortium name="The Broad Institute Genome Sequencing Center for Infectious Disease"/>
            <person name="Wu L."/>
            <person name="Ma J."/>
        </authorList>
    </citation>
    <scope>NUCLEOTIDE SEQUENCE [LARGE SCALE GENOMIC DNA]</scope>
    <source>
        <strain evidence="11">CGMCC 1.19062</strain>
    </source>
</reference>
<evidence type="ECO:0000259" key="8">
    <source>
        <dbReference type="PROSITE" id="PS50192"/>
    </source>
</evidence>
<keyword evidence="3 5" id="KW-0807">Transducer</keyword>
<dbReference type="Gene3D" id="1.10.8.500">
    <property type="entry name" value="HAMP domain in histidine kinase"/>
    <property type="match status" value="1"/>
</dbReference>
<accession>A0ABW5DP72</accession>
<feature type="domain" description="HAMP" evidence="9">
    <location>
        <begin position="210"/>
        <end position="263"/>
    </location>
</feature>
<gene>
    <name evidence="10" type="ORF">ACFSM5_08440</name>
</gene>
<keyword evidence="6" id="KW-0812">Transmembrane</keyword>
<organism evidence="10 11">
    <name type="scientific">Lacibacterium aquatile</name>
    <dbReference type="NCBI Taxonomy" id="1168082"/>
    <lineage>
        <taxon>Bacteria</taxon>
        <taxon>Pseudomonadati</taxon>
        <taxon>Pseudomonadota</taxon>
        <taxon>Alphaproteobacteria</taxon>
        <taxon>Rhodospirillales</taxon>
        <taxon>Rhodospirillaceae</taxon>
    </lineage>
</organism>
<dbReference type="InterPro" id="IPR003660">
    <property type="entry name" value="HAMP_dom"/>
</dbReference>
<dbReference type="PROSITE" id="PS50885">
    <property type="entry name" value="HAMP"/>
    <property type="match status" value="1"/>
</dbReference>
<name>A0ABW5DP72_9PROT</name>
<dbReference type="Gene3D" id="1.10.287.950">
    <property type="entry name" value="Methyl-accepting chemotaxis protein"/>
    <property type="match status" value="1"/>
</dbReference>
<keyword evidence="2" id="KW-0997">Cell inner membrane</keyword>
<keyword evidence="2" id="KW-1003">Cell membrane</keyword>
<feature type="transmembrane region" description="Helical" evidence="6">
    <location>
        <begin position="6"/>
        <end position="32"/>
    </location>
</feature>
<dbReference type="CDD" id="cd06225">
    <property type="entry name" value="HAMP"/>
    <property type="match status" value="1"/>
</dbReference>
<evidence type="ECO:0000259" key="9">
    <source>
        <dbReference type="PROSITE" id="PS50885"/>
    </source>
</evidence>
<evidence type="ECO:0000256" key="6">
    <source>
        <dbReference type="SAM" id="Phobius"/>
    </source>
</evidence>
<dbReference type="PROSITE" id="PS50111">
    <property type="entry name" value="CHEMOTAXIS_TRANSDUC_2"/>
    <property type="match status" value="1"/>
</dbReference>
<evidence type="ECO:0000256" key="3">
    <source>
        <dbReference type="ARBA" id="ARBA00023224"/>
    </source>
</evidence>
<dbReference type="SMART" id="SM00283">
    <property type="entry name" value="MA"/>
    <property type="match status" value="1"/>
</dbReference>
<evidence type="ECO:0000256" key="4">
    <source>
        <dbReference type="ARBA" id="ARBA00029447"/>
    </source>
</evidence>
<dbReference type="Pfam" id="PF00672">
    <property type="entry name" value="HAMP"/>
    <property type="match status" value="1"/>
</dbReference>
<comment type="caution">
    <text evidence="10">The sequence shown here is derived from an EMBL/GenBank/DDBJ whole genome shotgun (WGS) entry which is preliminary data.</text>
</comment>
<dbReference type="InterPro" id="IPR004089">
    <property type="entry name" value="MCPsignal_dom"/>
</dbReference>
<keyword evidence="6" id="KW-0472">Membrane</keyword>
<sequence length="559" mass="59978">MANLRLLTKLLIVIGLMSTIMMGLVWLGIVSLRDYGVLVERANQRYDQALIAERINGLVNGVVMESRGLYAAKTIEEASRFADGIERQLADIDAKFAKWKPLVVPSEREDFEKLRNLGRQFVTLRQDLVRFGRAGLIDEANKVGNNDANRFSRETLNRMLTDVVVRNNALVDENDIILEKFDDERELMMVGLCSGGILIGVLASFAICRRYIAGPVRRLTAGMKDMASGRLDIEVPGTDRRDEVGEMAQAVLVFRDGLADAVRLEAEQKAEQARKEERQKKVEAYITSFDMSVAGSLDVLWTSAEELQDTASSMTRTADVTRSQALNVAQASGEASASVQTVAAASEELASSIQEISRQVQESAGIAERATSEADRTASQVRALAEAAARIGDVVRMINDIASQTNLLALNATIEAARAGDAGKGFAVVASEVKALASQTAKATEEIATQVQAVQGETSQVVTAIEAIGGTITKMNQITAAVAAAVEEQGAATGEIARNVQHAAQGTQQVSDSISEVRVAANDTQGASHQVLTAASNLAAQGTQLRQEVAAFLENIRAA</sequence>
<comment type="similarity">
    <text evidence="4">Belongs to the methyl-accepting chemotaxis (MCP) protein family.</text>
</comment>
<protein>
    <submittedName>
        <fullName evidence="10">Methyl-accepting chemotaxis protein</fullName>
    </submittedName>
</protein>
<dbReference type="Proteomes" id="UP001597295">
    <property type="component" value="Unassembled WGS sequence"/>
</dbReference>
<feature type="domain" description="T-SNARE coiled-coil homology" evidence="8">
    <location>
        <begin position="455"/>
        <end position="517"/>
    </location>
</feature>
<dbReference type="InterPro" id="IPR004090">
    <property type="entry name" value="Chemotax_Me-accpt_rcpt"/>
</dbReference>